<name>A0ABQ1KJ93_9RHOB</name>
<accession>A0ABQ1KJ93</accession>
<reference evidence="2" key="1">
    <citation type="journal article" date="2019" name="Int. J. Syst. Evol. Microbiol.">
        <title>The Global Catalogue of Microorganisms (GCM) 10K type strain sequencing project: providing services to taxonomists for standard genome sequencing and annotation.</title>
        <authorList>
            <consortium name="The Broad Institute Genomics Platform"/>
            <consortium name="The Broad Institute Genome Sequencing Center for Infectious Disease"/>
            <person name="Wu L."/>
            <person name="Ma J."/>
        </authorList>
    </citation>
    <scope>NUCLEOTIDE SEQUENCE [LARGE SCALE GENOMIC DNA]</scope>
    <source>
        <strain evidence="2">CGMCC 1.12478</strain>
    </source>
</reference>
<dbReference type="EMBL" id="BMFC01000002">
    <property type="protein sequence ID" value="GGB98194.1"/>
    <property type="molecule type" value="Genomic_DNA"/>
</dbReference>
<evidence type="ECO:0000313" key="2">
    <source>
        <dbReference type="Proteomes" id="UP000645462"/>
    </source>
</evidence>
<comment type="caution">
    <text evidence="1">The sequence shown here is derived from an EMBL/GenBank/DDBJ whole genome shotgun (WGS) entry which is preliminary data.</text>
</comment>
<dbReference type="Proteomes" id="UP000645462">
    <property type="component" value="Unassembled WGS sequence"/>
</dbReference>
<gene>
    <name evidence="1" type="ORF">GCM10011363_13520</name>
</gene>
<evidence type="ECO:0000313" key="1">
    <source>
        <dbReference type="EMBL" id="GGB98194.1"/>
    </source>
</evidence>
<organism evidence="1 2">
    <name type="scientific">Marivita lacus</name>
    <dbReference type="NCBI Taxonomy" id="1323742"/>
    <lineage>
        <taxon>Bacteria</taxon>
        <taxon>Pseudomonadati</taxon>
        <taxon>Pseudomonadota</taxon>
        <taxon>Alphaproteobacteria</taxon>
        <taxon>Rhodobacterales</taxon>
        <taxon>Roseobacteraceae</taxon>
        <taxon>Marivita</taxon>
    </lineage>
</organism>
<keyword evidence="2" id="KW-1185">Reference proteome</keyword>
<sequence>MAIPAPGKTFWRTRMCAGRSSVGDGGAGQMPGLRLCQAARGREMMDLHICKKKKQGTLRMIKEGTA</sequence>
<protein>
    <submittedName>
        <fullName evidence="1">Uncharacterized protein</fullName>
    </submittedName>
</protein>
<proteinExistence type="predicted"/>